<proteinExistence type="predicted"/>
<keyword evidence="4" id="KW-1185">Reference proteome</keyword>
<evidence type="ECO:0000313" key="4">
    <source>
        <dbReference type="Proteomes" id="UP000543642"/>
    </source>
</evidence>
<accession>A0A7W8M4H9</accession>
<name>A0A7W8M4H9_9FIRM</name>
<dbReference type="PROSITE" id="PS50943">
    <property type="entry name" value="HTH_CROC1"/>
    <property type="match status" value="1"/>
</dbReference>
<evidence type="ECO:0000259" key="2">
    <source>
        <dbReference type="PROSITE" id="PS50943"/>
    </source>
</evidence>
<dbReference type="SMART" id="SM00530">
    <property type="entry name" value="HTH_XRE"/>
    <property type="match status" value="1"/>
</dbReference>
<sequence>MILKLQRIQNLRLDHDLTIKAMSEILGLHRDVYSRYEKGLRDFPLDILIKVADYFNCSVDYLLERTNKMAMNK</sequence>
<dbReference type="Pfam" id="PF01381">
    <property type="entry name" value="HTH_3"/>
    <property type="match status" value="1"/>
</dbReference>
<dbReference type="InterPro" id="IPR010982">
    <property type="entry name" value="Lambda_DNA-bd_dom_sf"/>
</dbReference>
<evidence type="ECO:0000313" key="3">
    <source>
        <dbReference type="EMBL" id="MBB5264158.1"/>
    </source>
</evidence>
<reference evidence="3 4" key="1">
    <citation type="submission" date="2020-08" db="EMBL/GenBank/DDBJ databases">
        <title>Genomic Encyclopedia of Type Strains, Phase IV (KMG-IV): sequencing the most valuable type-strain genomes for metagenomic binning, comparative biology and taxonomic classification.</title>
        <authorList>
            <person name="Goeker M."/>
        </authorList>
    </citation>
    <scope>NUCLEOTIDE SEQUENCE [LARGE SCALE GENOMIC DNA]</scope>
    <source>
        <strain evidence="3 4">DSM 106146</strain>
    </source>
</reference>
<dbReference type="Proteomes" id="UP000543642">
    <property type="component" value="Unassembled WGS sequence"/>
</dbReference>
<dbReference type="SUPFAM" id="SSF47413">
    <property type="entry name" value="lambda repressor-like DNA-binding domains"/>
    <property type="match status" value="1"/>
</dbReference>
<dbReference type="InterPro" id="IPR001387">
    <property type="entry name" value="Cro/C1-type_HTH"/>
</dbReference>
<dbReference type="Gene3D" id="1.10.260.40">
    <property type="entry name" value="lambda repressor-like DNA-binding domains"/>
    <property type="match status" value="1"/>
</dbReference>
<evidence type="ECO:0000256" key="1">
    <source>
        <dbReference type="ARBA" id="ARBA00023125"/>
    </source>
</evidence>
<dbReference type="PANTHER" id="PTHR46558">
    <property type="entry name" value="TRACRIPTIONAL REGULATORY PROTEIN-RELATED-RELATED"/>
    <property type="match status" value="1"/>
</dbReference>
<protein>
    <submittedName>
        <fullName evidence="3">Transcriptional regulator with XRE-family HTH domain</fullName>
    </submittedName>
</protein>
<dbReference type="AlphaFoldDB" id="A0A7W8M4H9"/>
<dbReference type="PANTHER" id="PTHR46558:SF14">
    <property type="entry name" value="HTH-TYPE TRANSCRIPTIONAL REGULATOR ANSR"/>
    <property type="match status" value="1"/>
</dbReference>
<dbReference type="EMBL" id="JACHFW010000003">
    <property type="protein sequence ID" value="MBB5264158.1"/>
    <property type="molecule type" value="Genomic_DNA"/>
</dbReference>
<gene>
    <name evidence="3" type="ORF">HNP82_001263</name>
</gene>
<keyword evidence="1" id="KW-0238">DNA-binding</keyword>
<dbReference type="GO" id="GO:0003677">
    <property type="term" value="F:DNA binding"/>
    <property type="evidence" value="ECO:0007669"/>
    <property type="project" value="UniProtKB-KW"/>
</dbReference>
<dbReference type="RefSeq" id="WP_330599464.1">
    <property type="nucleotide sequence ID" value="NZ_JACHFW010000003.1"/>
</dbReference>
<comment type="caution">
    <text evidence="3">The sequence shown here is derived from an EMBL/GenBank/DDBJ whole genome shotgun (WGS) entry which is preliminary data.</text>
</comment>
<organism evidence="3 4">
    <name type="scientific">Catenibacillus scindens</name>
    <dbReference type="NCBI Taxonomy" id="673271"/>
    <lineage>
        <taxon>Bacteria</taxon>
        <taxon>Bacillati</taxon>
        <taxon>Bacillota</taxon>
        <taxon>Clostridia</taxon>
        <taxon>Lachnospirales</taxon>
        <taxon>Lachnospiraceae</taxon>
        <taxon>Catenibacillus</taxon>
    </lineage>
</organism>
<dbReference type="CDD" id="cd00093">
    <property type="entry name" value="HTH_XRE"/>
    <property type="match status" value="1"/>
</dbReference>
<feature type="domain" description="HTH cro/C1-type" evidence="2">
    <location>
        <begin position="8"/>
        <end position="62"/>
    </location>
</feature>